<dbReference type="SMART" id="SM00848">
    <property type="entry name" value="Inhibitor_I29"/>
    <property type="match status" value="1"/>
</dbReference>
<evidence type="ECO:0000313" key="10">
    <source>
        <dbReference type="EMBL" id="CAH1392197.1"/>
    </source>
</evidence>
<evidence type="ECO:0000313" key="11">
    <source>
        <dbReference type="Proteomes" id="UP001152798"/>
    </source>
</evidence>
<dbReference type="FunFam" id="3.90.70.10:FF:000006">
    <property type="entry name" value="Cathepsin S"/>
    <property type="match status" value="1"/>
</dbReference>
<feature type="domain" description="Peptidase C1A papain C-terminal" evidence="8">
    <location>
        <begin position="115"/>
        <end position="332"/>
    </location>
</feature>
<dbReference type="Gene3D" id="3.90.70.10">
    <property type="entry name" value="Cysteine proteinases"/>
    <property type="match status" value="1"/>
</dbReference>
<keyword evidence="6" id="KW-1015">Disulfide bond</keyword>
<dbReference type="InterPro" id="IPR000169">
    <property type="entry name" value="Pept_cys_AS"/>
</dbReference>
<keyword evidence="4" id="KW-0788">Thiol protease</keyword>
<evidence type="ECO:0000256" key="1">
    <source>
        <dbReference type="ARBA" id="ARBA00008455"/>
    </source>
</evidence>
<evidence type="ECO:0000256" key="7">
    <source>
        <dbReference type="SAM" id="SignalP"/>
    </source>
</evidence>
<dbReference type="InterPro" id="IPR038765">
    <property type="entry name" value="Papain-like_cys_pep_sf"/>
</dbReference>
<feature type="domain" description="Cathepsin propeptide inhibitor" evidence="9">
    <location>
        <begin position="24"/>
        <end position="84"/>
    </location>
</feature>
<keyword evidence="5" id="KW-0865">Zymogen</keyword>
<name>A0A9P0E4J1_NEZVI</name>
<dbReference type="PANTHER" id="PTHR12411">
    <property type="entry name" value="CYSTEINE PROTEASE FAMILY C1-RELATED"/>
    <property type="match status" value="1"/>
</dbReference>
<dbReference type="EMBL" id="OV725077">
    <property type="protein sequence ID" value="CAH1392197.1"/>
    <property type="molecule type" value="Genomic_DNA"/>
</dbReference>
<dbReference type="Proteomes" id="UP001152798">
    <property type="component" value="Chromosome 1"/>
</dbReference>
<feature type="signal peptide" evidence="7">
    <location>
        <begin position="1"/>
        <end position="16"/>
    </location>
</feature>
<dbReference type="PROSITE" id="PS00640">
    <property type="entry name" value="THIOL_PROTEASE_ASN"/>
    <property type="match status" value="1"/>
</dbReference>
<evidence type="ECO:0000256" key="5">
    <source>
        <dbReference type="ARBA" id="ARBA00023145"/>
    </source>
</evidence>
<proteinExistence type="inferred from homology"/>
<dbReference type="InterPro" id="IPR039417">
    <property type="entry name" value="Peptidase_C1A_papain-like"/>
</dbReference>
<comment type="similarity">
    <text evidence="1">Belongs to the peptidase C1 family.</text>
</comment>
<protein>
    <submittedName>
        <fullName evidence="10">Uncharacterized protein</fullName>
    </submittedName>
</protein>
<evidence type="ECO:0000256" key="4">
    <source>
        <dbReference type="ARBA" id="ARBA00022807"/>
    </source>
</evidence>
<dbReference type="AlphaFoldDB" id="A0A9P0E4J1"/>
<dbReference type="InterPro" id="IPR013128">
    <property type="entry name" value="Peptidase_C1A"/>
</dbReference>
<dbReference type="InterPro" id="IPR000668">
    <property type="entry name" value="Peptidase_C1A_C"/>
</dbReference>
<dbReference type="GO" id="GO:0006508">
    <property type="term" value="P:proteolysis"/>
    <property type="evidence" value="ECO:0007669"/>
    <property type="project" value="UniProtKB-KW"/>
</dbReference>
<reference evidence="10" key="1">
    <citation type="submission" date="2022-01" db="EMBL/GenBank/DDBJ databases">
        <authorList>
            <person name="King R."/>
        </authorList>
    </citation>
    <scope>NUCLEOTIDE SEQUENCE</scope>
</reference>
<dbReference type="CDD" id="cd02248">
    <property type="entry name" value="Peptidase_C1A"/>
    <property type="match status" value="1"/>
</dbReference>
<evidence type="ECO:0000259" key="9">
    <source>
        <dbReference type="SMART" id="SM00848"/>
    </source>
</evidence>
<keyword evidence="11" id="KW-1185">Reference proteome</keyword>
<evidence type="ECO:0000259" key="8">
    <source>
        <dbReference type="SMART" id="SM00645"/>
    </source>
</evidence>
<dbReference type="Pfam" id="PF00112">
    <property type="entry name" value="Peptidase_C1"/>
    <property type="match status" value="1"/>
</dbReference>
<dbReference type="SUPFAM" id="SSF54001">
    <property type="entry name" value="Cysteine proteinases"/>
    <property type="match status" value="1"/>
</dbReference>
<evidence type="ECO:0000256" key="2">
    <source>
        <dbReference type="ARBA" id="ARBA00022670"/>
    </source>
</evidence>
<accession>A0A9P0E4J1</accession>
<dbReference type="InterPro" id="IPR025660">
    <property type="entry name" value="Pept_his_AS"/>
</dbReference>
<organism evidence="10 11">
    <name type="scientific">Nezara viridula</name>
    <name type="common">Southern green stink bug</name>
    <name type="synonym">Cimex viridulus</name>
    <dbReference type="NCBI Taxonomy" id="85310"/>
    <lineage>
        <taxon>Eukaryota</taxon>
        <taxon>Metazoa</taxon>
        <taxon>Ecdysozoa</taxon>
        <taxon>Arthropoda</taxon>
        <taxon>Hexapoda</taxon>
        <taxon>Insecta</taxon>
        <taxon>Pterygota</taxon>
        <taxon>Neoptera</taxon>
        <taxon>Paraneoptera</taxon>
        <taxon>Hemiptera</taxon>
        <taxon>Heteroptera</taxon>
        <taxon>Panheteroptera</taxon>
        <taxon>Pentatomomorpha</taxon>
        <taxon>Pentatomoidea</taxon>
        <taxon>Pentatomidae</taxon>
        <taxon>Pentatominae</taxon>
        <taxon>Nezara</taxon>
    </lineage>
</organism>
<dbReference type="PROSITE" id="PS00639">
    <property type="entry name" value="THIOL_PROTEASE_HIS"/>
    <property type="match status" value="1"/>
</dbReference>
<dbReference type="PRINTS" id="PR00705">
    <property type="entry name" value="PAPAIN"/>
</dbReference>
<dbReference type="SMART" id="SM00645">
    <property type="entry name" value="Pept_C1"/>
    <property type="match status" value="1"/>
</dbReference>
<gene>
    <name evidence="10" type="ORF">NEZAVI_LOCUS3061</name>
</gene>
<evidence type="ECO:0000256" key="6">
    <source>
        <dbReference type="ARBA" id="ARBA00023157"/>
    </source>
</evidence>
<dbReference type="InterPro" id="IPR025661">
    <property type="entry name" value="Pept_asp_AS"/>
</dbReference>
<sequence>MKSILLVALLVTLASSTPSLNVQWLSFKKEHGKSYKSPAEEQRRHSIFMDNLKMVEEHNAQYKAGLVSYYLKMNHLGDMLPEEFNSTQLGVKKVETRKEGEKSELFFVPSNSDVIPDSIDWRELGAVTPVKNQELCGSCWAFSTTGALEGQIFRKTGKLVSLSEQQLMDCSGDYDNYRCKGGSMDRAFHYLQDVGGLESEDSYPYEARDGYCKFKPWKAVPGTGIKSYASVDFGDLAALRYAVARVGPISVAVSAGNRNFRFYGGGVFDGNGCNTMILDHGVLVVGYSSENGKDYWIIKNSWGPTWGENGYMRLERNNENLCGIASEANYPLL</sequence>
<dbReference type="Pfam" id="PF08246">
    <property type="entry name" value="Inhibitor_I29"/>
    <property type="match status" value="1"/>
</dbReference>
<dbReference type="GO" id="GO:0008234">
    <property type="term" value="F:cysteine-type peptidase activity"/>
    <property type="evidence" value="ECO:0007669"/>
    <property type="project" value="UniProtKB-KW"/>
</dbReference>
<feature type="chain" id="PRO_5040395891" evidence="7">
    <location>
        <begin position="17"/>
        <end position="333"/>
    </location>
</feature>
<keyword evidence="3" id="KW-0378">Hydrolase</keyword>
<keyword evidence="7" id="KW-0732">Signal</keyword>
<dbReference type="OrthoDB" id="10253408at2759"/>
<keyword evidence="2" id="KW-0645">Protease</keyword>
<dbReference type="InterPro" id="IPR013201">
    <property type="entry name" value="Prot_inhib_I29"/>
</dbReference>
<evidence type="ECO:0000256" key="3">
    <source>
        <dbReference type="ARBA" id="ARBA00022801"/>
    </source>
</evidence>
<dbReference type="PROSITE" id="PS00139">
    <property type="entry name" value="THIOL_PROTEASE_CYS"/>
    <property type="match status" value="1"/>
</dbReference>